<dbReference type="InterPro" id="IPR001412">
    <property type="entry name" value="aa-tRNA-synth_I_CS"/>
</dbReference>
<evidence type="ECO:0000256" key="3">
    <source>
        <dbReference type="ARBA" id="ARBA00022741"/>
    </source>
</evidence>
<evidence type="ECO:0000256" key="1">
    <source>
        <dbReference type="ARBA" id="ARBA00007078"/>
    </source>
</evidence>
<comment type="subunit">
    <text evidence="9">Monomer.</text>
</comment>
<comment type="similarity">
    <text evidence="1 9">Belongs to the class-I aminoacyl-tRNA synthetase family. IleS type 2 subfamily.</text>
</comment>
<dbReference type="PANTHER" id="PTHR42780:SF1">
    <property type="entry name" value="ISOLEUCINE--TRNA LIGASE, CYTOPLASMIC"/>
    <property type="match status" value="1"/>
</dbReference>
<dbReference type="GO" id="GO:0004822">
    <property type="term" value="F:isoleucine-tRNA ligase activity"/>
    <property type="evidence" value="ECO:0007669"/>
    <property type="project" value="UniProtKB-EC"/>
</dbReference>
<dbReference type="NCBIfam" id="TIGR00392">
    <property type="entry name" value="ileS"/>
    <property type="match status" value="1"/>
</dbReference>
<dbReference type="InterPro" id="IPR002301">
    <property type="entry name" value="Ile-tRNA-ligase"/>
</dbReference>
<feature type="domain" description="Methionyl/Valyl/Leucyl/Isoleucyl-tRNA synthetase anticodon-binding" evidence="11">
    <location>
        <begin position="674"/>
        <end position="825"/>
    </location>
</feature>
<evidence type="ECO:0000256" key="9">
    <source>
        <dbReference type="HAMAP-Rule" id="MF_02003"/>
    </source>
</evidence>
<evidence type="ECO:0000256" key="8">
    <source>
        <dbReference type="ARBA" id="ARBA00048359"/>
    </source>
</evidence>
<evidence type="ECO:0000256" key="7">
    <source>
        <dbReference type="ARBA" id="ARBA00025217"/>
    </source>
</evidence>
<comment type="subcellular location">
    <subcellularLocation>
        <location evidence="9">Cytoplasm</location>
    </subcellularLocation>
</comment>
<evidence type="ECO:0000259" key="11">
    <source>
        <dbReference type="Pfam" id="PF08264"/>
    </source>
</evidence>
<keyword evidence="3 9" id="KW-0547">Nucleotide-binding</keyword>
<evidence type="ECO:0000259" key="10">
    <source>
        <dbReference type="Pfam" id="PF00133"/>
    </source>
</evidence>
<protein>
    <recommendedName>
        <fullName evidence="9">Isoleucine--tRNA ligase</fullName>
        <ecNumber evidence="9">6.1.1.5</ecNumber>
    </recommendedName>
    <alternativeName>
        <fullName evidence="9">Isoleucyl-tRNA synthetase</fullName>
        <shortName evidence="9">IleRS</shortName>
    </alternativeName>
</protein>
<dbReference type="HAMAP" id="MF_02003">
    <property type="entry name" value="Ile_tRNA_synth_type2"/>
    <property type="match status" value="1"/>
</dbReference>
<comment type="cofactor">
    <cofactor evidence="9">
        <name>Zn(2+)</name>
        <dbReference type="ChEBI" id="CHEBI:29105"/>
    </cofactor>
</comment>
<evidence type="ECO:0000256" key="2">
    <source>
        <dbReference type="ARBA" id="ARBA00022598"/>
    </source>
</evidence>
<proteinExistence type="inferred from homology"/>
<dbReference type="EMBL" id="JAHLDV010000010">
    <property type="protein sequence ID" value="MBU3159526.1"/>
    <property type="molecule type" value="Genomic_DNA"/>
</dbReference>
<comment type="catalytic activity">
    <reaction evidence="8 9">
        <text>tRNA(Ile) + L-isoleucine + ATP = L-isoleucyl-tRNA(Ile) + AMP + diphosphate</text>
        <dbReference type="Rhea" id="RHEA:11060"/>
        <dbReference type="Rhea" id="RHEA-COMP:9666"/>
        <dbReference type="Rhea" id="RHEA-COMP:9695"/>
        <dbReference type="ChEBI" id="CHEBI:30616"/>
        <dbReference type="ChEBI" id="CHEBI:33019"/>
        <dbReference type="ChEBI" id="CHEBI:58045"/>
        <dbReference type="ChEBI" id="CHEBI:78442"/>
        <dbReference type="ChEBI" id="CHEBI:78528"/>
        <dbReference type="ChEBI" id="CHEBI:456215"/>
        <dbReference type="EC" id="6.1.1.5"/>
    </reaction>
</comment>
<reference evidence="12 13" key="1">
    <citation type="submission" date="2021-06" db="EMBL/GenBank/DDBJ databases">
        <title>Clostridia strains as spoilage organisms.</title>
        <authorList>
            <person name="Wambui J."/>
            <person name="Stephan R."/>
            <person name="Stevens M.J.A."/>
        </authorList>
    </citation>
    <scope>NUCLEOTIDE SEQUENCE [LARGE SCALE GENOMIC DNA]</scope>
    <source>
        <strain evidence="12 13">DSM 14204</strain>
    </source>
</reference>
<dbReference type="Pfam" id="PF00133">
    <property type="entry name" value="tRNA-synt_1"/>
    <property type="match status" value="1"/>
</dbReference>
<keyword evidence="2 9" id="KW-0436">Ligase</keyword>
<dbReference type="PROSITE" id="PS00178">
    <property type="entry name" value="AA_TRNA_LIGASE_I"/>
    <property type="match status" value="1"/>
</dbReference>
<evidence type="ECO:0000313" key="13">
    <source>
        <dbReference type="Proteomes" id="UP000776252"/>
    </source>
</evidence>
<dbReference type="RefSeq" id="WP_216147175.1">
    <property type="nucleotide sequence ID" value="NZ_JAHLDV010000010.1"/>
</dbReference>
<accession>A0ABS6BRI0</accession>
<dbReference type="InterPro" id="IPR033709">
    <property type="entry name" value="Anticodon_Ile_ABEc"/>
</dbReference>
<keyword evidence="6 9" id="KW-0030">Aminoacyl-tRNA synthetase</keyword>
<comment type="domain">
    <text evidence="9">IleRS has two distinct active sites: one for aminoacylation and one for editing. The misactivated valine is translocated from the active site to the editing site, which sterically excludes the correctly activated isoleucine. The single editing site contains two valyl binding pockets, one specific for each substrate (Val-AMP or Val-tRNA(Ile)).</text>
</comment>
<dbReference type="EC" id="6.1.1.5" evidence="9"/>
<dbReference type="InterPro" id="IPR013155">
    <property type="entry name" value="M/V/L/I-tRNA-synth_anticd-bd"/>
</dbReference>
<dbReference type="CDD" id="cd07961">
    <property type="entry name" value="Anticodon_Ia_Ile_ABEc"/>
    <property type="match status" value="1"/>
</dbReference>
<name>A0ABS6BRI0_9CLOT</name>
<dbReference type="InterPro" id="IPR002300">
    <property type="entry name" value="aa-tRNA-synth_Ia"/>
</dbReference>
<keyword evidence="5 9" id="KW-0648">Protein biosynthesis</keyword>
<keyword evidence="9" id="KW-0963">Cytoplasm</keyword>
<sequence>MYKKNDPSKSFMEIESDVLKLWKEKDIIQKNFDLNKGGKTFTFYDGPPTANGKPHIGHVLTRVMKDLIPRYKVMKGYNVPRKAGWDTHGLPVELEIEKKLGINGKPGIEAYGVEKFVEECKASVFSYVNMWKEMSERVGYWVDMDNPYVTYHNDYIESVWWALKQMWDKDLLYKGHKVMPYCPRCGTSLSSHEVAQGYKDVKEMSAYVKFKVKGEDKYIVVWTTTPWTLPSNVALAVNKKYDYVEVNQEGETLILSRDLLGKLEGEYEVVREFKGEDLLGLEYEQMFDFYTPKEKAFYIVHGDFVTLSDGTGIVHIAPAYGEDDNLLGKKYDLPLINLVDVEGKFVDCVTPWKGIFVKDADAKILEYLKENNVLYKAEKFEHSYPHCWRCDTPLLYYPRESWFVRMSSMRDKLIENNNKVNWMPDNVRSGRMGKFLEGVIDWSISRTRYWGTPLPIWECECGHRELIGSIEELNEKGIDVPEGIELHKPYIDKVHLKCPKCGKTMTRVEEVIDCWFDSGSMPFAQHHYPFENKEVFEANFPAQFISEAVDQTRGWFYTLLAISTTVFDTNPFENCIVLGHVLDKNGLKMSKHKGNVLSPFTILENQGADALRWYFYTASAPWLPSRFYEGAVIDAQRKFIGTLWNVYSFYILYADIDNFDPTKYETFKATNIMDKWMMSKLNSLVKDIDEHLTNYRITQGALELEDFIEELSNWYVRRNRSRYWVESLTEDKISAYMTLYRVITTFAKISAPFIPFITEELYQNLVVAFDKNAPESIHLCTWPEYQEDQVNKDLEEEMDKAYRIVKLGRSARNAANIKNRQPLSKMLVSSKSLPEYYGHIVKEELNIKEVELGADLSKYVKFEIKPNLPVLGKPYGRLIPGIKKAIGAMNQMELAQTINKGNIVTINVAGTEIDLDSEKLLVTMQGLEGYAFAGEGEMGVVLITHITDELKEEGNVREILSKIQNMRKETGFEVADKIITYVSGNEILQKVIAKFEDQIKKDTLSAQIVYNEDREYKTVKINGEDLQLDLVKL</sequence>
<dbReference type="InterPro" id="IPR023586">
    <property type="entry name" value="Ile-tRNA-ligase_type2"/>
</dbReference>
<dbReference type="Pfam" id="PF19302">
    <property type="entry name" value="DUF5915"/>
    <property type="match status" value="1"/>
</dbReference>
<dbReference type="PANTHER" id="PTHR42780">
    <property type="entry name" value="SOLEUCYL-TRNA SYNTHETASE"/>
    <property type="match status" value="1"/>
</dbReference>
<dbReference type="Proteomes" id="UP000776252">
    <property type="component" value="Unassembled WGS sequence"/>
</dbReference>
<keyword evidence="13" id="KW-1185">Reference proteome</keyword>
<organism evidence="12 13">
    <name type="scientific">Clostridium frigoris</name>
    <dbReference type="NCBI Taxonomy" id="205327"/>
    <lineage>
        <taxon>Bacteria</taxon>
        <taxon>Bacillati</taxon>
        <taxon>Bacillota</taxon>
        <taxon>Clostridia</taxon>
        <taxon>Eubacteriales</taxon>
        <taxon>Clostridiaceae</taxon>
        <taxon>Clostridium</taxon>
    </lineage>
</organism>
<keyword evidence="9" id="KW-0862">Zinc</keyword>
<keyword evidence="9" id="KW-0479">Metal-binding</keyword>
<keyword evidence="4 9" id="KW-0067">ATP-binding</keyword>
<dbReference type="Pfam" id="PF08264">
    <property type="entry name" value="Anticodon_1"/>
    <property type="match status" value="1"/>
</dbReference>
<feature type="short sequence motif" description="'KMSKS' region" evidence="9">
    <location>
        <begin position="588"/>
        <end position="592"/>
    </location>
</feature>
<dbReference type="CDD" id="cd00818">
    <property type="entry name" value="IleRS_core"/>
    <property type="match status" value="1"/>
</dbReference>
<evidence type="ECO:0000256" key="5">
    <source>
        <dbReference type="ARBA" id="ARBA00022917"/>
    </source>
</evidence>
<comment type="function">
    <text evidence="7 9">Catalyzes the attachment of isoleucine to tRNA(Ile). As IleRS can inadvertently accommodate and process structurally similar amino acids such as valine, to avoid such errors it has two additional distinct tRNA(Ile)-dependent editing activities. One activity is designated as 'pretransfer' editing and involves the hydrolysis of activated Val-AMP. The other activity is designated 'posttransfer' editing and involves deacylation of mischarged Val-tRNA(Ile).</text>
</comment>
<feature type="binding site" evidence="9">
    <location>
        <position position="591"/>
    </location>
    <ligand>
        <name>ATP</name>
        <dbReference type="ChEBI" id="CHEBI:30616"/>
    </ligand>
</feature>
<feature type="domain" description="Aminoacyl-tRNA synthetase class Ia" evidence="10">
    <location>
        <begin position="18"/>
        <end position="618"/>
    </location>
</feature>
<evidence type="ECO:0000313" key="12">
    <source>
        <dbReference type="EMBL" id="MBU3159526.1"/>
    </source>
</evidence>
<feature type="short sequence motif" description="'HIGH' region" evidence="9">
    <location>
        <begin position="48"/>
        <end position="58"/>
    </location>
</feature>
<comment type="caution">
    <text evidence="12">The sequence shown here is derived from an EMBL/GenBank/DDBJ whole genome shotgun (WGS) entry which is preliminary data.</text>
</comment>
<evidence type="ECO:0000256" key="6">
    <source>
        <dbReference type="ARBA" id="ARBA00023146"/>
    </source>
</evidence>
<gene>
    <name evidence="9 12" type="primary">ileS</name>
    <name evidence="12" type="ORF">KPL37_07120</name>
</gene>
<evidence type="ECO:0000256" key="4">
    <source>
        <dbReference type="ARBA" id="ARBA00022840"/>
    </source>
</evidence>